<proteinExistence type="predicted"/>
<dbReference type="EMBL" id="AP012338">
    <property type="protein sequence ID" value="BAM02923.1"/>
    <property type="molecule type" value="Genomic_DNA"/>
</dbReference>
<dbReference type="SUPFAM" id="SSF111369">
    <property type="entry name" value="HlyD-like secretion proteins"/>
    <property type="match status" value="1"/>
</dbReference>
<reference evidence="3 4" key="1">
    <citation type="submission" date="2012-02" db="EMBL/GenBank/DDBJ databases">
        <title>Complete genome sequence of Phycisphaera mikurensis NBRC 102666.</title>
        <authorList>
            <person name="Ankai A."/>
            <person name="Hosoyama A."/>
            <person name="Terui Y."/>
            <person name="Sekine M."/>
            <person name="Fukai R."/>
            <person name="Kato Y."/>
            <person name="Nakamura S."/>
            <person name="Yamada-Narita S."/>
            <person name="Kawakoshi A."/>
            <person name="Fukunaga Y."/>
            <person name="Yamazaki S."/>
            <person name="Fujita N."/>
        </authorList>
    </citation>
    <scope>NUCLEOTIDE SEQUENCE [LARGE SCALE GENOMIC DNA]</scope>
    <source>
        <strain evidence="4">NBRC 102666 / KCTC 22515 / FYK2301M01</strain>
    </source>
</reference>
<dbReference type="STRING" id="1142394.PSMK_07640"/>
<dbReference type="KEGG" id="phm:PSMK_07640"/>
<dbReference type="AlphaFoldDB" id="I0ICD5"/>
<dbReference type="GO" id="GO:0030313">
    <property type="term" value="C:cell envelope"/>
    <property type="evidence" value="ECO:0007669"/>
    <property type="project" value="UniProtKB-SubCell"/>
</dbReference>
<gene>
    <name evidence="3" type="ordered locus">PSMK_07640</name>
</gene>
<dbReference type="HOGENOM" id="CLU_458460_0_0_0"/>
<evidence type="ECO:0000256" key="1">
    <source>
        <dbReference type="ARBA" id="ARBA00004196"/>
    </source>
</evidence>
<dbReference type="OrthoDB" id="9806939at2"/>
<dbReference type="eggNOG" id="COG0845">
    <property type="taxonomic scope" value="Bacteria"/>
</dbReference>
<evidence type="ECO:0000313" key="4">
    <source>
        <dbReference type="Proteomes" id="UP000007881"/>
    </source>
</evidence>
<keyword evidence="2" id="KW-0175">Coiled coil</keyword>
<evidence type="ECO:0000256" key="2">
    <source>
        <dbReference type="ARBA" id="ARBA00023054"/>
    </source>
</evidence>
<accession>I0ICD5</accession>
<comment type="subcellular location">
    <subcellularLocation>
        <location evidence="1">Cell envelope</location>
    </subcellularLocation>
</comment>
<dbReference type="InterPro" id="IPR050465">
    <property type="entry name" value="UPF0194_transport"/>
</dbReference>
<sequence>MTQTATATSPPAATAAAPALRLTRGQAQPGPDECFARLRSFRGPTEAFLAELLGLQAALAGAVAGWVFAAGSAEPLAATGAVDAASTARAAALAAGEASPPGPFRLQPLAGPEGPVTVLRLPVPVAAGADAVTRERLALTATLYGLHEQRLAAERAGAGLAVAAIAAVAGEEASFEAGALALAAALVDRLGPGAQAAAVGWPGRGGRVRVAAIAPLTDADAGTSAHQALAAALAEASRSPLPHTDPAAALAAEALGTPAAAAVAARPGEPAAGPVLLLGFDPARLDPGLAAARLAAVAAAARGPLALLARADRPLAGRLPEALARVAVRGGVGRRVVAAALAVALGAVALVPVPATVRAGFTAEADGARTVAAAAEGQLASVAVMPGDAVRAGVTVLGTLATDELRLERATLLAERSTHRREADDTRGHDPTASRLAELEVERLDAAIALADHRIAAARLVSPISGVVTSPDLHPRIGTPVTRGETLFEVADPARLTAAVAVPEAVAHRVRVGARGRLRPASHPGVSLPVTVTRLSPRGEATAAGTVFRVEVAFDRVPGWLKEGSRGQARIDAGHAPLLGQWVGPTLDALRLHMP</sequence>
<protein>
    <submittedName>
        <fullName evidence="3">Uncharacterized protein</fullName>
    </submittedName>
</protein>
<keyword evidence="4" id="KW-1185">Reference proteome</keyword>
<organism evidence="3 4">
    <name type="scientific">Phycisphaera mikurensis (strain NBRC 102666 / KCTC 22515 / FYK2301M01)</name>
    <dbReference type="NCBI Taxonomy" id="1142394"/>
    <lineage>
        <taxon>Bacteria</taxon>
        <taxon>Pseudomonadati</taxon>
        <taxon>Planctomycetota</taxon>
        <taxon>Phycisphaerae</taxon>
        <taxon>Phycisphaerales</taxon>
        <taxon>Phycisphaeraceae</taxon>
        <taxon>Phycisphaera</taxon>
    </lineage>
</organism>
<dbReference type="PANTHER" id="PTHR32347:SF23">
    <property type="entry name" value="BLL5650 PROTEIN"/>
    <property type="match status" value="1"/>
</dbReference>
<dbReference type="PANTHER" id="PTHR32347">
    <property type="entry name" value="EFFLUX SYSTEM COMPONENT YKNX-RELATED"/>
    <property type="match status" value="1"/>
</dbReference>
<dbReference type="Gene3D" id="2.40.30.170">
    <property type="match status" value="1"/>
</dbReference>
<dbReference type="RefSeq" id="WP_014436143.1">
    <property type="nucleotide sequence ID" value="NC_017080.1"/>
</dbReference>
<name>I0ICD5_PHYMF</name>
<dbReference type="Proteomes" id="UP000007881">
    <property type="component" value="Chromosome"/>
</dbReference>
<evidence type="ECO:0000313" key="3">
    <source>
        <dbReference type="EMBL" id="BAM02923.1"/>
    </source>
</evidence>